<evidence type="ECO:0000313" key="1">
    <source>
        <dbReference type="EMBL" id="QPH38743.1"/>
    </source>
</evidence>
<accession>A0A7U3Q525</accession>
<name>A0A7U3Q525_9SPHI</name>
<proteinExistence type="predicted"/>
<gene>
    <name evidence="1" type="ORF">IZT61_16960</name>
</gene>
<dbReference type="AlphaFoldDB" id="A0A7U3Q525"/>
<dbReference type="EMBL" id="CP064939">
    <property type="protein sequence ID" value="QPH38743.1"/>
    <property type="molecule type" value="Genomic_DNA"/>
</dbReference>
<dbReference type="RefSeq" id="WP_196098219.1">
    <property type="nucleotide sequence ID" value="NZ_CP064939.1"/>
</dbReference>
<evidence type="ECO:0000313" key="2">
    <source>
        <dbReference type="Proteomes" id="UP000594759"/>
    </source>
</evidence>
<keyword evidence="2" id="KW-1185">Reference proteome</keyword>
<protein>
    <submittedName>
        <fullName evidence="1">Uncharacterized protein</fullName>
    </submittedName>
</protein>
<dbReference type="Proteomes" id="UP000594759">
    <property type="component" value="Chromosome"/>
</dbReference>
<organism evidence="1 2">
    <name type="scientific">Pedobacter endophyticus</name>
    <dbReference type="NCBI Taxonomy" id="2789740"/>
    <lineage>
        <taxon>Bacteria</taxon>
        <taxon>Pseudomonadati</taxon>
        <taxon>Bacteroidota</taxon>
        <taxon>Sphingobacteriia</taxon>
        <taxon>Sphingobacteriales</taxon>
        <taxon>Sphingobacteriaceae</taxon>
        <taxon>Pedobacter</taxon>
    </lineage>
</organism>
<dbReference type="KEGG" id="pex:IZT61_16960"/>
<sequence length="105" mass="12213">MIPEIFREDQKVNVRVFGFEVNVDYHYHWPSRRSEGKEPLAVHLEFRSDSKVISSTGYKSHFLFSAFLKDCGYTSIEELCTALGEHLARENGYEPPEPEQQLSLF</sequence>
<reference evidence="1 2" key="1">
    <citation type="submission" date="2020-11" db="EMBL/GenBank/DDBJ databases">
        <title>Pedobacter endophytica, an endophytic bacteria isolated form Carex pumila.</title>
        <authorList>
            <person name="Peng Y."/>
            <person name="Jiang L."/>
            <person name="Lee J."/>
        </authorList>
    </citation>
    <scope>NUCLEOTIDE SEQUENCE [LARGE SCALE GENOMIC DNA]</scope>
    <source>
        <strain evidence="1 2">JBR3-12</strain>
    </source>
</reference>